<evidence type="ECO:0000313" key="1">
    <source>
        <dbReference type="EMBL" id="CRZ10283.1"/>
    </source>
</evidence>
<proteinExistence type="predicted"/>
<name>A0A0H5R843_9EUKA</name>
<organism evidence="1">
    <name type="scientific">Spongospora subterranea</name>
    <dbReference type="NCBI Taxonomy" id="70186"/>
    <lineage>
        <taxon>Eukaryota</taxon>
        <taxon>Sar</taxon>
        <taxon>Rhizaria</taxon>
        <taxon>Endomyxa</taxon>
        <taxon>Phytomyxea</taxon>
        <taxon>Plasmodiophorida</taxon>
        <taxon>Plasmodiophoridae</taxon>
        <taxon>Spongospora</taxon>
    </lineage>
</organism>
<dbReference type="CDD" id="cd00065">
    <property type="entry name" value="FYVE_like_SF"/>
    <property type="match status" value="1"/>
</dbReference>
<dbReference type="AlphaFoldDB" id="A0A0H5R843"/>
<reference evidence="1" key="1">
    <citation type="submission" date="2015-04" db="EMBL/GenBank/DDBJ databases">
        <title>The genome sequence of the plant pathogenic Rhizarian Plasmodiophora brassicae reveals insights in its biotrophic life cycle and the origin of chitin synthesis.</title>
        <authorList>
            <person name="Schwelm A."/>
            <person name="Fogelqvist J."/>
            <person name="Knaust A."/>
            <person name="Julke S."/>
            <person name="Lilja T."/>
            <person name="Dhandapani V."/>
            <person name="Bonilla-Rosso G."/>
            <person name="Karlsson M."/>
            <person name="Shevchenko A."/>
            <person name="Choi S.R."/>
            <person name="Kim H.G."/>
            <person name="Park J.Y."/>
            <person name="Lim Y.P."/>
            <person name="Ludwig-Muller J."/>
            <person name="Dixelius C."/>
        </authorList>
    </citation>
    <scope>NUCLEOTIDE SEQUENCE</scope>
    <source>
        <tissue evidence="1">Potato root galls</tissue>
    </source>
</reference>
<sequence length="290" mass="33320">MGNVATTYQHPSVQSEVNMQPSRALVSRNLTVEFDSLRRDRHPDRLKSNQQLQLLNQLMLSPKSSSSTDNPFVRAFMNLSRATGNSRINNTCTACRKKLSPFFGSAARPCPACGDNFCPSCLSFILPQSSHIPVVIRSHYYCEECCRLICKWELEAQLIGEPTIHKISHLFGSLTSISNNLMQSIPQLTGLIVTMKTLDYVDPLMRDEFEENISLLERNISRHLAEYEQKWLQVKEIDWHLFSMSLREEPSRPARLWPVFGKSMDLWARRGLTLARHQFKQVQALKRQDP</sequence>
<accession>A0A0H5R843</accession>
<dbReference type="EMBL" id="HACM01009841">
    <property type="protein sequence ID" value="CRZ10283.1"/>
    <property type="molecule type" value="Transcribed_RNA"/>
</dbReference>
<protein>
    <submittedName>
        <fullName evidence="1">Uncharacterized protein</fullName>
    </submittedName>
</protein>